<accession>A0AC61NLD2</accession>
<proteinExistence type="predicted"/>
<evidence type="ECO:0000313" key="2">
    <source>
        <dbReference type="Proteomes" id="UP000826212"/>
    </source>
</evidence>
<evidence type="ECO:0000313" key="1">
    <source>
        <dbReference type="EMBL" id="QZE14761.1"/>
    </source>
</evidence>
<protein>
    <submittedName>
        <fullName evidence="1">Uncharacterized protein</fullName>
    </submittedName>
</protein>
<dbReference type="EMBL" id="CP081303">
    <property type="protein sequence ID" value="QZE14761.1"/>
    <property type="molecule type" value="Genomic_DNA"/>
</dbReference>
<organism evidence="1 2">
    <name type="scientific">Halosquirtibacter laminarini</name>
    <dbReference type="NCBI Taxonomy" id="3374600"/>
    <lineage>
        <taxon>Bacteria</taxon>
        <taxon>Pseudomonadati</taxon>
        <taxon>Bacteroidota</taxon>
        <taxon>Bacteroidia</taxon>
        <taxon>Marinilabiliales</taxon>
        <taxon>Prolixibacteraceae</taxon>
        <taxon>Halosquirtibacter</taxon>
    </lineage>
</organism>
<gene>
    <name evidence="1" type="ORF">K4L44_02560</name>
</gene>
<keyword evidence="2" id="KW-1185">Reference proteome</keyword>
<sequence>MKKIEKLLWVSYGISITLRLSLIKNNDIIIGTTLILLGVFYLIWSLYQFKAIDTFNKDQSYKSRIKTKSLIVGFGLFCTYIGCGKHIIMLLREHILLATYDRILDSGIVILCGVIIYEITLMVRQRKYIKSNILRKSVLGLIVGSLLWMISGTTEIEIIYRNYPRFIHAYKAVHKNPENKKLIEILNQEHKKIARDKDIFLTKQ</sequence>
<dbReference type="Proteomes" id="UP000826212">
    <property type="component" value="Chromosome"/>
</dbReference>
<name>A0AC61NLD2_9BACT</name>
<reference evidence="1" key="1">
    <citation type="submission" date="2021-08" db="EMBL/GenBank/DDBJ databases">
        <title>Novel anaerobic bacterium isolated from sea squirt in East Sea, Republic of Korea.</title>
        <authorList>
            <person name="Nguyen T.H."/>
            <person name="Li Z."/>
            <person name="Lee Y.-J."/>
            <person name="Ko J."/>
            <person name="Kim S.-G."/>
        </authorList>
    </citation>
    <scope>NUCLEOTIDE SEQUENCE</scope>
    <source>
        <strain evidence="1">KCTC 25031</strain>
    </source>
</reference>